<proteinExistence type="predicted"/>
<dbReference type="PANTHER" id="PTHR10587">
    <property type="entry name" value="GLYCOSYL TRANSFERASE-RELATED"/>
    <property type="match status" value="1"/>
</dbReference>
<dbReference type="EMBL" id="CP006254">
    <property type="protein sequence ID" value="AGT32214.2"/>
    <property type="molecule type" value="Genomic_DNA"/>
</dbReference>
<dbReference type="Proteomes" id="UP000015500">
    <property type="component" value="Chromosome"/>
</dbReference>
<dbReference type="CDD" id="cd10917">
    <property type="entry name" value="CE4_NodB_like_6s_7s"/>
    <property type="match status" value="1"/>
</dbReference>
<protein>
    <submittedName>
        <fullName evidence="2">Polysaccharide deacetylase</fullName>
    </submittedName>
</protein>
<dbReference type="InterPro" id="IPR002509">
    <property type="entry name" value="NODB_dom"/>
</dbReference>
<dbReference type="STRING" id="1921421.M493_09765"/>
<dbReference type="GO" id="GO:0016810">
    <property type="term" value="F:hydrolase activity, acting on carbon-nitrogen (but not peptide) bonds"/>
    <property type="evidence" value="ECO:0007669"/>
    <property type="project" value="InterPro"/>
</dbReference>
<evidence type="ECO:0000313" key="3">
    <source>
        <dbReference type="Proteomes" id="UP000015500"/>
    </source>
</evidence>
<dbReference type="Pfam" id="PF01522">
    <property type="entry name" value="Polysacc_deac_1"/>
    <property type="match status" value="1"/>
</dbReference>
<dbReference type="HOGENOM" id="CLU_021264_0_0_9"/>
<gene>
    <name evidence="2" type="ORF">M493_09765</name>
</gene>
<sequence>MKMIEYVETPHRVVAITFDDGPNPIYTLEVLEILGKVSGKATFFMIGIHMEKHPEVVEAVKAQGHEIGNHTYSHVNLTSLAKNDALQEIERTDAMIASMAGARAAVFRPPYLDYNATIVSMCSRFGYQMIGALNTDARDWEQPGVDYIVQKTRDHVKNGSILLFHDGFGDRSQTIEAVKILVSELHSQGYEFVTVSELLQLQKAD</sequence>
<dbReference type="Gene3D" id="3.20.20.370">
    <property type="entry name" value="Glycoside hydrolase/deacetylase"/>
    <property type="match status" value="1"/>
</dbReference>
<dbReference type="SUPFAM" id="SSF88713">
    <property type="entry name" value="Glycoside hydrolase/deacetylase"/>
    <property type="match status" value="1"/>
</dbReference>
<dbReference type="PROSITE" id="PS51677">
    <property type="entry name" value="NODB"/>
    <property type="match status" value="1"/>
</dbReference>
<dbReference type="KEGG" id="gjf:M493_09765"/>
<dbReference type="AlphaFoldDB" id="S5YZS8"/>
<feature type="domain" description="NodB homology" evidence="1">
    <location>
        <begin position="12"/>
        <end position="193"/>
    </location>
</feature>
<name>S5YZS8_GEOG3</name>
<evidence type="ECO:0000313" key="2">
    <source>
        <dbReference type="EMBL" id="AGT32214.2"/>
    </source>
</evidence>
<accession>S5YZS8</accession>
<keyword evidence="3" id="KW-1185">Reference proteome</keyword>
<reference evidence="2 3" key="1">
    <citation type="journal article" date="2014" name="Genome Announc.">
        <title>Complete Genome Sequence of the Thermophilic Polychlorinated Biphenyl Degrader Geobacillus sp. Strain JF8 (NBRC 109937).</title>
        <authorList>
            <person name="Shintani M."/>
            <person name="Ohtsubo Y."/>
            <person name="Fukuda K."/>
            <person name="Hosoyama A."/>
            <person name="Ohji S."/>
            <person name="Yamazoe A."/>
            <person name="Fujita N."/>
            <person name="Nagata Y."/>
            <person name="Tsuda M."/>
            <person name="Hatta T."/>
            <person name="Kimbara K."/>
        </authorList>
    </citation>
    <scope>NUCLEOTIDE SEQUENCE [LARGE SCALE GENOMIC DNA]</scope>
    <source>
        <strain evidence="2 3">JF8</strain>
    </source>
</reference>
<dbReference type="GO" id="GO:0005975">
    <property type="term" value="P:carbohydrate metabolic process"/>
    <property type="evidence" value="ECO:0007669"/>
    <property type="project" value="InterPro"/>
</dbReference>
<organism evidence="2 3">
    <name type="scientific">Geobacillus genomosp. 3</name>
    <dbReference type="NCBI Taxonomy" id="1921421"/>
    <lineage>
        <taxon>Bacteria</taxon>
        <taxon>Bacillati</taxon>
        <taxon>Bacillota</taxon>
        <taxon>Bacilli</taxon>
        <taxon>Bacillales</taxon>
        <taxon>Anoxybacillaceae</taxon>
        <taxon>Geobacillus</taxon>
    </lineage>
</organism>
<dbReference type="InterPro" id="IPR050248">
    <property type="entry name" value="Polysacc_deacetylase_ArnD"/>
</dbReference>
<dbReference type="InterPro" id="IPR011330">
    <property type="entry name" value="Glyco_hydro/deAcase_b/a-brl"/>
</dbReference>
<evidence type="ECO:0000259" key="1">
    <source>
        <dbReference type="PROSITE" id="PS51677"/>
    </source>
</evidence>